<evidence type="ECO:0000259" key="11">
    <source>
        <dbReference type="PROSITE" id="PS50929"/>
    </source>
</evidence>
<dbReference type="InterPro" id="IPR017871">
    <property type="entry name" value="ABC_transporter-like_CS"/>
</dbReference>
<dbReference type="InterPro" id="IPR027417">
    <property type="entry name" value="P-loop_NTPase"/>
</dbReference>
<proteinExistence type="predicted"/>
<dbReference type="Gene3D" id="3.40.50.300">
    <property type="entry name" value="P-loop containing nucleotide triphosphate hydrolases"/>
    <property type="match status" value="1"/>
</dbReference>
<feature type="transmembrane region" description="Helical" evidence="9">
    <location>
        <begin position="240"/>
        <end position="262"/>
    </location>
</feature>
<evidence type="ECO:0000313" key="13">
    <source>
        <dbReference type="Proteomes" id="UP000680656"/>
    </source>
</evidence>
<dbReference type="GeneID" id="65568021"/>
<sequence>MKRSNYKRLFKLFYGYRRWFLLSIILNIFFAAGALAIPALSAALIDYGILKGNFGHVLDIGFLMLIAAVIAGICQIANAAIAVWASEYCTHVLRKKTFEKIQTLSFGNIDRFRSSDLLVRLTTDIMNVKTAVMQTIMNLMQAPLLLIGAIIILHFTAQSLMWIIVSLLIIFTISLIIYFVIVEPAFSRKQKKIDGVNKALRETLTGIRVVKAFVRQQYEIDKYQGAINELKIAALRPQHVMAYLMPTVIAISFLGFGAVYYFGGVNVLSGEGLLIGNVTSAVQYILILMMPLMIIAIVLPFITQANASLTRIFEIMDAIPEISDPINPIQVNPDTVKGRVIFEHVDFAYRNENGEPEGEVLKDINLIAEPGETIGFLGSTGCGKSSLISLIPRFYDVTRGKVTIDGVDVRDMKQSTLRSIIGICLQEPVLFSGNIRDAITFGRSDMTDDEMIVASKAADVDGFVKNIPETYDGKVARRGANFSGGQRQRLSIARALATKPRILILDDSTSACDVATEARIQDAITDMMKNVTKFIVAQRISSVITADRIVLMEHGRIVASGTHTELLAENALYQEIYESQLGSGLHPGGAS</sequence>
<feature type="transmembrane region" description="Helical" evidence="9">
    <location>
        <begin position="161"/>
        <end position="182"/>
    </location>
</feature>
<dbReference type="CDD" id="cd18548">
    <property type="entry name" value="ABC_6TM_Tm287_like"/>
    <property type="match status" value="1"/>
</dbReference>
<accession>A0A8E7AYL1</accession>
<feature type="domain" description="ABC transporter" evidence="10">
    <location>
        <begin position="340"/>
        <end position="579"/>
    </location>
</feature>
<reference evidence="12 13" key="1">
    <citation type="submission" date="2021-05" db="EMBL/GenBank/DDBJ databases">
        <title>A novel Methanospirillum isolate from a pyrite-forming mixed culture.</title>
        <authorList>
            <person name="Bunk B."/>
            <person name="Sproer C."/>
            <person name="Spring S."/>
            <person name="Pester M."/>
        </authorList>
    </citation>
    <scope>NUCLEOTIDE SEQUENCE [LARGE SCALE GENOMIC DNA]</scope>
    <source>
        <strain evidence="12 13">J.3.6.1-F.2.7.3</strain>
    </source>
</reference>
<dbReference type="InterPro" id="IPR003439">
    <property type="entry name" value="ABC_transporter-like_ATP-bd"/>
</dbReference>
<evidence type="ECO:0000256" key="6">
    <source>
        <dbReference type="ARBA" id="ARBA00022840"/>
    </source>
</evidence>
<dbReference type="Pfam" id="PF00664">
    <property type="entry name" value="ABC_membrane"/>
    <property type="match status" value="1"/>
</dbReference>
<dbReference type="InterPro" id="IPR039421">
    <property type="entry name" value="Type_1_exporter"/>
</dbReference>
<keyword evidence="13" id="KW-1185">Reference proteome</keyword>
<evidence type="ECO:0000259" key="10">
    <source>
        <dbReference type="PROSITE" id="PS50893"/>
    </source>
</evidence>
<dbReference type="KEGG" id="mrtj:KHC33_06720"/>
<dbReference type="SUPFAM" id="SSF90123">
    <property type="entry name" value="ABC transporter transmembrane region"/>
    <property type="match status" value="1"/>
</dbReference>
<gene>
    <name evidence="12" type="ORF">KHC33_06720</name>
</gene>
<keyword evidence="5" id="KW-0547">Nucleotide-binding</keyword>
<dbReference type="GO" id="GO:0005524">
    <property type="term" value="F:ATP binding"/>
    <property type="evidence" value="ECO:0007669"/>
    <property type="project" value="UniProtKB-KW"/>
</dbReference>
<dbReference type="GO" id="GO:0016887">
    <property type="term" value="F:ATP hydrolysis activity"/>
    <property type="evidence" value="ECO:0007669"/>
    <property type="project" value="InterPro"/>
</dbReference>
<dbReference type="PROSITE" id="PS50893">
    <property type="entry name" value="ABC_TRANSPORTER_2"/>
    <property type="match status" value="1"/>
</dbReference>
<dbReference type="PANTHER" id="PTHR43394">
    <property type="entry name" value="ATP-DEPENDENT PERMEASE MDL1, MITOCHONDRIAL"/>
    <property type="match status" value="1"/>
</dbReference>
<dbReference type="RefSeq" id="WP_214420946.1">
    <property type="nucleotide sequence ID" value="NZ_CP075546.1"/>
</dbReference>
<evidence type="ECO:0000256" key="2">
    <source>
        <dbReference type="ARBA" id="ARBA00022448"/>
    </source>
</evidence>
<evidence type="ECO:0000256" key="3">
    <source>
        <dbReference type="ARBA" id="ARBA00022475"/>
    </source>
</evidence>
<organism evidence="12 13">
    <name type="scientific">Methanospirillum purgamenti</name>
    <dbReference type="NCBI Taxonomy" id="2834276"/>
    <lineage>
        <taxon>Archaea</taxon>
        <taxon>Methanobacteriati</taxon>
        <taxon>Methanobacteriota</taxon>
        <taxon>Stenosarchaea group</taxon>
        <taxon>Methanomicrobia</taxon>
        <taxon>Methanomicrobiales</taxon>
        <taxon>Methanospirillaceae</taxon>
        <taxon>Methanospirillum</taxon>
    </lineage>
</organism>
<dbReference type="InterPro" id="IPR036640">
    <property type="entry name" value="ABC1_TM_sf"/>
</dbReference>
<keyword evidence="8 9" id="KW-0472">Membrane</keyword>
<evidence type="ECO:0000256" key="1">
    <source>
        <dbReference type="ARBA" id="ARBA00004651"/>
    </source>
</evidence>
<dbReference type="Gene3D" id="1.20.1560.10">
    <property type="entry name" value="ABC transporter type 1, transmembrane domain"/>
    <property type="match status" value="1"/>
</dbReference>
<dbReference type="AlphaFoldDB" id="A0A8E7AYL1"/>
<dbReference type="InterPro" id="IPR003593">
    <property type="entry name" value="AAA+_ATPase"/>
</dbReference>
<keyword evidence="2" id="KW-0813">Transport</keyword>
<keyword evidence="4 9" id="KW-0812">Transmembrane</keyword>
<feature type="transmembrane region" description="Helical" evidence="9">
    <location>
        <begin position="282"/>
        <end position="302"/>
    </location>
</feature>
<dbReference type="PROSITE" id="PS50929">
    <property type="entry name" value="ABC_TM1F"/>
    <property type="match status" value="1"/>
</dbReference>
<evidence type="ECO:0000256" key="5">
    <source>
        <dbReference type="ARBA" id="ARBA00022741"/>
    </source>
</evidence>
<dbReference type="Proteomes" id="UP000680656">
    <property type="component" value="Chromosome"/>
</dbReference>
<evidence type="ECO:0000256" key="9">
    <source>
        <dbReference type="SAM" id="Phobius"/>
    </source>
</evidence>
<dbReference type="FunFam" id="3.40.50.300:FF:000221">
    <property type="entry name" value="Multidrug ABC transporter ATP-binding protein"/>
    <property type="match status" value="1"/>
</dbReference>
<dbReference type="PANTHER" id="PTHR43394:SF1">
    <property type="entry name" value="ATP-BINDING CASSETTE SUB-FAMILY B MEMBER 10, MITOCHONDRIAL"/>
    <property type="match status" value="1"/>
</dbReference>
<keyword evidence="6 12" id="KW-0067">ATP-binding</keyword>
<keyword evidence="3" id="KW-1003">Cell membrane</keyword>
<keyword evidence="7 9" id="KW-1133">Transmembrane helix</keyword>
<feature type="transmembrane region" description="Helical" evidence="9">
    <location>
        <begin position="60"/>
        <end position="85"/>
    </location>
</feature>
<dbReference type="InterPro" id="IPR011527">
    <property type="entry name" value="ABC1_TM_dom"/>
</dbReference>
<evidence type="ECO:0000313" key="12">
    <source>
        <dbReference type="EMBL" id="QVV90172.1"/>
    </source>
</evidence>
<dbReference type="GO" id="GO:0015421">
    <property type="term" value="F:ABC-type oligopeptide transporter activity"/>
    <property type="evidence" value="ECO:0007669"/>
    <property type="project" value="TreeGrafter"/>
</dbReference>
<feature type="transmembrane region" description="Helical" evidence="9">
    <location>
        <begin position="136"/>
        <end position="155"/>
    </location>
</feature>
<protein>
    <submittedName>
        <fullName evidence="12">ABC transporter ATP-binding protein/permease</fullName>
    </submittedName>
</protein>
<evidence type="ECO:0000256" key="4">
    <source>
        <dbReference type="ARBA" id="ARBA00022692"/>
    </source>
</evidence>
<name>A0A8E7AYL1_9EURY</name>
<feature type="transmembrane region" description="Helical" evidence="9">
    <location>
        <begin position="20"/>
        <end position="40"/>
    </location>
</feature>
<dbReference type="SUPFAM" id="SSF52540">
    <property type="entry name" value="P-loop containing nucleoside triphosphate hydrolases"/>
    <property type="match status" value="1"/>
</dbReference>
<dbReference type="Pfam" id="PF00005">
    <property type="entry name" value="ABC_tran"/>
    <property type="match status" value="1"/>
</dbReference>
<dbReference type="PROSITE" id="PS00211">
    <property type="entry name" value="ABC_TRANSPORTER_1"/>
    <property type="match status" value="1"/>
</dbReference>
<evidence type="ECO:0000256" key="7">
    <source>
        <dbReference type="ARBA" id="ARBA00022989"/>
    </source>
</evidence>
<dbReference type="GO" id="GO:0005886">
    <property type="term" value="C:plasma membrane"/>
    <property type="evidence" value="ECO:0007669"/>
    <property type="project" value="UniProtKB-SubCell"/>
</dbReference>
<comment type="subcellular location">
    <subcellularLocation>
        <location evidence="1">Cell membrane</location>
        <topology evidence="1">Multi-pass membrane protein</topology>
    </subcellularLocation>
</comment>
<dbReference type="EMBL" id="CP075546">
    <property type="protein sequence ID" value="QVV90172.1"/>
    <property type="molecule type" value="Genomic_DNA"/>
</dbReference>
<dbReference type="SMART" id="SM00382">
    <property type="entry name" value="AAA"/>
    <property type="match status" value="1"/>
</dbReference>
<evidence type="ECO:0000256" key="8">
    <source>
        <dbReference type="ARBA" id="ARBA00023136"/>
    </source>
</evidence>
<feature type="domain" description="ABC transmembrane type-1" evidence="11">
    <location>
        <begin position="21"/>
        <end position="304"/>
    </location>
</feature>